<dbReference type="AlphaFoldDB" id="A0AAV9CTT1"/>
<evidence type="ECO:0000313" key="3">
    <source>
        <dbReference type="Proteomes" id="UP001180020"/>
    </source>
</evidence>
<protein>
    <submittedName>
        <fullName evidence="2">Bidirectional sugar transporter SWEET11</fullName>
    </submittedName>
</protein>
<organism evidence="2 3">
    <name type="scientific">Acorus calamus</name>
    <name type="common">Sweet flag</name>
    <dbReference type="NCBI Taxonomy" id="4465"/>
    <lineage>
        <taxon>Eukaryota</taxon>
        <taxon>Viridiplantae</taxon>
        <taxon>Streptophyta</taxon>
        <taxon>Embryophyta</taxon>
        <taxon>Tracheophyta</taxon>
        <taxon>Spermatophyta</taxon>
        <taxon>Magnoliopsida</taxon>
        <taxon>Liliopsida</taxon>
        <taxon>Acoraceae</taxon>
        <taxon>Acorus</taxon>
    </lineage>
</organism>
<evidence type="ECO:0000256" key="1">
    <source>
        <dbReference type="SAM" id="SignalP"/>
    </source>
</evidence>
<reference evidence="2" key="1">
    <citation type="journal article" date="2023" name="Nat. Commun.">
        <title>Diploid and tetraploid genomes of Acorus and the evolution of monocots.</title>
        <authorList>
            <person name="Ma L."/>
            <person name="Liu K.W."/>
            <person name="Li Z."/>
            <person name="Hsiao Y.Y."/>
            <person name="Qi Y."/>
            <person name="Fu T."/>
            <person name="Tang G.D."/>
            <person name="Zhang D."/>
            <person name="Sun W.H."/>
            <person name="Liu D.K."/>
            <person name="Li Y."/>
            <person name="Chen G.Z."/>
            <person name="Liu X.D."/>
            <person name="Liao X.Y."/>
            <person name="Jiang Y.T."/>
            <person name="Yu X."/>
            <person name="Hao Y."/>
            <person name="Huang J."/>
            <person name="Zhao X.W."/>
            <person name="Ke S."/>
            <person name="Chen Y.Y."/>
            <person name="Wu W.L."/>
            <person name="Hsu J.L."/>
            <person name="Lin Y.F."/>
            <person name="Huang M.D."/>
            <person name="Li C.Y."/>
            <person name="Huang L."/>
            <person name="Wang Z.W."/>
            <person name="Zhao X."/>
            <person name="Zhong W.Y."/>
            <person name="Peng D.H."/>
            <person name="Ahmad S."/>
            <person name="Lan S."/>
            <person name="Zhang J.S."/>
            <person name="Tsai W.C."/>
            <person name="Van de Peer Y."/>
            <person name="Liu Z.J."/>
        </authorList>
    </citation>
    <scope>NUCLEOTIDE SEQUENCE</scope>
    <source>
        <strain evidence="2">CP</strain>
    </source>
</reference>
<evidence type="ECO:0000313" key="2">
    <source>
        <dbReference type="EMBL" id="KAK1291854.1"/>
    </source>
</evidence>
<feature type="chain" id="PRO_5043485456" evidence="1">
    <location>
        <begin position="21"/>
        <end position="68"/>
    </location>
</feature>
<dbReference type="Pfam" id="PF03083">
    <property type="entry name" value="MtN3_slv"/>
    <property type="match status" value="1"/>
</dbReference>
<gene>
    <name evidence="2" type="primary">SWEET11</name>
    <name evidence="2" type="ORF">QJS10_CPB17g01429</name>
</gene>
<dbReference type="EMBL" id="JAUJYO010000017">
    <property type="protein sequence ID" value="KAK1291854.1"/>
    <property type="molecule type" value="Genomic_DNA"/>
</dbReference>
<keyword evidence="2" id="KW-0813">Transport</keyword>
<keyword evidence="2" id="KW-0762">Sugar transport</keyword>
<sequence length="68" mass="7572">MPLPLSICLTLNAVAWFAYGFSLKDYYVANAKKVSAGEVKVMNENCQMEFIDMKSKNDGPNNSNECNC</sequence>
<dbReference type="InterPro" id="IPR004316">
    <property type="entry name" value="SWEET_rpt"/>
</dbReference>
<keyword evidence="3" id="KW-1185">Reference proteome</keyword>
<feature type="signal peptide" evidence="1">
    <location>
        <begin position="1"/>
        <end position="20"/>
    </location>
</feature>
<comment type="caution">
    <text evidence="2">The sequence shown here is derived from an EMBL/GenBank/DDBJ whole genome shotgun (WGS) entry which is preliminary data.</text>
</comment>
<proteinExistence type="predicted"/>
<dbReference type="Proteomes" id="UP001180020">
    <property type="component" value="Unassembled WGS sequence"/>
</dbReference>
<reference evidence="2" key="2">
    <citation type="submission" date="2023-06" db="EMBL/GenBank/DDBJ databases">
        <authorList>
            <person name="Ma L."/>
            <person name="Liu K.-W."/>
            <person name="Li Z."/>
            <person name="Hsiao Y.-Y."/>
            <person name="Qi Y."/>
            <person name="Fu T."/>
            <person name="Tang G."/>
            <person name="Zhang D."/>
            <person name="Sun W.-H."/>
            <person name="Liu D.-K."/>
            <person name="Li Y."/>
            <person name="Chen G.-Z."/>
            <person name="Liu X.-D."/>
            <person name="Liao X.-Y."/>
            <person name="Jiang Y.-T."/>
            <person name="Yu X."/>
            <person name="Hao Y."/>
            <person name="Huang J."/>
            <person name="Zhao X.-W."/>
            <person name="Ke S."/>
            <person name="Chen Y.-Y."/>
            <person name="Wu W.-L."/>
            <person name="Hsu J.-L."/>
            <person name="Lin Y.-F."/>
            <person name="Huang M.-D."/>
            <person name="Li C.-Y."/>
            <person name="Huang L."/>
            <person name="Wang Z.-W."/>
            <person name="Zhao X."/>
            <person name="Zhong W.-Y."/>
            <person name="Peng D.-H."/>
            <person name="Ahmad S."/>
            <person name="Lan S."/>
            <person name="Zhang J.-S."/>
            <person name="Tsai W.-C."/>
            <person name="Van De Peer Y."/>
            <person name="Liu Z.-J."/>
        </authorList>
    </citation>
    <scope>NUCLEOTIDE SEQUENCE</scope>
    <source>
        <strain evidence="2">CP</strain>
        <tissue evidence="2">Leaves</tissue>
    </source>
</reference>
<accession>A0AAV9CTT1</accession>
<dbReference type="GO" id="GO:0016020">
    <property type="term" value="C:membrane"/>
    <property type="evidence" value="ECO:0007669"/>
    <property type="project" value="InterPro"/>
</dbReference>
<keyword evidence="1" id="KW-0732">Signal</keyword>
<name>A0AAV9CTT1_ACOCL</name>